<proteinExistence type="predicted"/>
<dbReference type="EMBL" id="JANEYF010000180">
    <property type="protein sequence ID" value="KAJ8971641.1"/>
    <property type="molecule type" value="Genomic_DNA"/>
</dbReference>
<dbReference type="SUPFAM" id="SSF51430">
    <property type="entry name" value="NAD(P)-linked oxidoreductase"/>
    <property type="match status" value="1"/>
</dbReference>
<dbReference type="PRINTS" id="PR00069">
    <property type="entry name" value="ALDKETRDTASE"/>
</dbReference>
<evidence type="ECO:0000313" key="4">
    <source>
        <dbReference type="Proteomes" id="UP001162156"/>
    </source>
</evidence>
<name>A0AAV8ZWT5_9CUCU</name>
<dbReference type="GO" id="GO:0016491">
    <property type="term" value="F:oxidoreductase activity"/>
    <property type="evidence" value="ECO:0007669"/>
    <property type="project" value="InterPro"/>
</dbReference>
<dbReference type="EMBL" id="JANEYF010000755">
    <property type="protein sequence ID" value="KAJ8968127.1"/>
    <property type="molecule type" value="Genomic_DNA"/>
</dbReference>
<dbReference type="Gene3D" id="3.20.20.100">
    <property type="entry name" value="NADP-dependent oxidoreductase domain"/>
    <property type="match status" value="1"/>
</dbReference>
<dbReference type="InterPro" id="IPR020471">
    <property type="entry name" value="AKR"/>
</dbReference>
<dbReference type="Pfam" id="PF00248">
    <property type="entry name" value="Aldo_ket_red"/>
    <property type="match status" value="1"/>
</dbReference>
<keyword evidence="4" id="KW-1185">Reference proteome</keyword>
<evidence type="ECO:0000259" key="1">
    <source>
        <dbReference type="Pfam" id="PF00248"/>
    </source>
</evidence>
<dbReference type="Proteomes" id="UP001162156">
    <property type="component" value="Unassembled WGS sequence"/>
</dbReference>
<dbReference type="InterPro" id="IPR018170">
    <property type="entry name" value="Aldo/ket_reductase_CS"/>
</dbReference>
<organism evidence="3 4">
    <name type="scientific">Rhamnusium bicolor</name>
    <dbReference type="NCBI Taxonomy" id="1586634"/>
    <lineage>
        <taxon>Eukaryota</taxon>
        <taxon>Metazoa</taxon>
        <taxon>Ecdysozoa</taxon>
        <taxon>Arthropoda</taxon>
        <taxon>Hexapoda</taxon>
        <taxon>Insecta</taxon>
        <taxon>Pterygota</taxon>
        <taxon>Neoptera</taxon>
        <taxon>Endopterygota</taxon>
        <taxon>Coleoptera</taxon>
        <taxon>Polyphaga</taxon>
        <taxon>Cucujiformia</taxon>
        <taxon>Chrysomeloidea</taxon>
        <taxon>Cerambycidae</taxon>
        <taxon>Lepturinae</taxon>
        <taxon>Rhagiini</taxon>
        <taxon>Rhamnusium</taxon>
    </lineage>
</organism>
<gene>
    <name evidence="3" type="ORF">NQ314_000604</name>
    <name evidence="2" type="ORF">NQ314_002448</name>
</gene>
<dbReference type="AlphaFoldDB" id="A0AAV8ZWT5"/>
<reference evidence="3" key="1">
    <citation type="journal article" date="2023" name="Insect Mol. Biol.">
        <title>Genome sequencing provides insights into the evolution of gene families encoding plant cell wall-degrading enzymes in longhorned beetles.</title>
        <authorList>
            <person name="Shin N.R."/>
            <person name="Okamura Y."/>
            <person name="Kirsch R."/>
            <person name="Pauchet Y."/>
        </authorList>
    </citation>
    <scope>NUCLEOTIDE SEQUENCE</scope>
    <source>
        <strain evidence="3">RBIC_L_NR</strain>
    </source>
</reference>
<dbReference type="InterPro" id="IPR036812">
    <property type="entry name" value="NAD(P)_OxRdtase_dom_sf"/>
</dbReference>
<dbReference type="InterPro" id="IPR023210">
    <property type="entry name" value="NADP_OxRdtase_dom"/>
</dbReference>
<protein>
    <recommendedName>
        <fullName evidence="1">NADP-dependent oxidoreductase domain-containing protein</fullName>
    </recommendedName>
</protein>
<comment type="caution">
    <text evidence="3">The sequence shown here is derived from an EMBL/GenBank/DDBJ whole genome shotgun (WGS) entry which is preliminary data.</text>
</comment>
<evidence type="ECO:0000313" key="2">
    <source>
        <dbReference type="EMBL" id="KAJ8968127.1"/>
    </source>
</evidence>
<dbReference type="PANTHER" id="PTHR43827">
    <property type="entry name" value="2,5-DIKETO-D-GLUCONIC ACID REDUCTASE"/>
    <property type="match status" value="1"/>
</dbReference>
<dbReference type="PANTHER" id="PTHR43827:SF14">
    <property type="entry name" value="NADP-DEPENDENT OXIDOREDUCTASE DOMAIN-CONTAINING PROTEIN"/>
    <property type="match status" value="1"/>
</dbReference>
<evidence type="ECO:0000313" key="3">
    <source>
        <dbReference type="EMBL" id="KAJ8971641.1"/>
    </source>
</evidence>
<accession>A0AAV8ZWT5</accession>
<sequence>MKNTGKIDIKLPFKDAVYIKHDYVETWKGMEECVKLGLTKSIGVSNFNSKQLQRVLDAAEIKPVMNQIEVSPNLTQKKLIKFCRDRGVEVTAYSPFGSPARPWAKPTDPVVSLTDPKLVEIGKKYGKTSSQVILRYLIQAGTIPIPKSSNKDRIKQNIEVFDFELSPEDIAVVESYNCDGRAVHAEELKESPDYPFRDVEF</sequence>
<feature type="domain" description="NADP-dependent oxidoreductase" evidence="1">
    <location>
        <begin position="16"/>
        <end position="175"/>
    </location>
</feature>
<dbReference type="PROSITE" id="PS00063">
    <property type="entry name" value="ALDOKETO_REDUCTASE_3"/>
    <property type="match status" value="1"/>
</dbReference>
<dbReference type="PROSITE" id="PS00062">
    <property type="entry name" value="ALDOKETO_REDUCTASE_2"/>
    <property type="match status" value="1"/>
</dbReference>